<organism evidence="2">
    <name type="scientific">uncultured bacterium</name>
    <name type="common">gcode 4</name>
    <dbReference type="NCBI Taxonomy" id="1234023"/>
    <lineage>
        <taxon>Bacteria</taxon>
        <taxon>environmental samples</taxon>
    </lineage>
</organism>
<protein>
    <recommendedName>
        <fullName evidence="3">Prepilin-type N-terminal cleavage/methylation domain-containing protein</fullName>
    </recommendedName>
</protein>
<dbReference type="InterPro" id="IPR045584">
    <property type="entry name" value="Pilin-like"/>
</dbReference>
<dbReference type="Gene3D" id="3.30.700.10">
    <property type="entry name" value="Glycoprotein, Type 4 Pilin"/>
    <property type="match status" value="1"/>
</dbReference>
<dbReference type="NCBIfam" id="TIGR02532">
    <property type="entry name" value="IV_pilin_GFxxxE"/>
    <property type="match status" value="1"/>
</dbReference>
<keyword evidence="1" id="KW-1133">Transmembrane helix</keyword>
<sequence length="521" mass="60483">MKMTKNSKNSGFTLVELIVVIVILAILAMIAFLSFSSQSSSARDSTRMADTTNITKWLWVFKAISWTYPMPDSQITINAGTGFMIHQWKAWNNVLNILKMSDAKDNLDSSYYSYSTDDTRSFYSVWWFLENPPTSLKDYLNPFWDIKNAAININAADYSKRYFFYKWDWVWILTESWTNLPAEQLYPANSVISLITESKSLNLNISSTNMISWTWLIVWAIQSTQNWNYNFNAPVACPSWFIPVPGNQEFSQPGFCVMKFEAKALNWVINSWYNWHNYSVSDTVASTPQDPAIINLTQIQALAACKSIWDWYHLITNNEWMTISRNLEQVSSNWSSNIVWSWYIFNWHNNGNPGSIIAASADDSDWLFWMTWWFWNTAFVNNRRTLTLSNWSIIWDLSGNVWEHVNKANSLDWTGFNNWSILVSNICTWSNWYYSFGSWDFSPPSWWVCNWANGYSYSVIGPKILNLNSDNGIWRLYSNAAIFSNNIFYRGRDWLGGGGIYMLAVSDDSLSWGTTGFRCAK</sequence>
<reference evidence="2" key="1">
    <citation type="journal article" date="2012" name="Science">
        <title>Fermentation, hydrogen, and sulfur metabolism in multiple uncultivated bacterial phyla.</title>
        <authorList>
            <person name="Wrighton K.C."/>
            <person name="Thomas B.C."/>
            <person name="Sharon I."/>
            <person name="Miller C.S."/>
            <person name="Castelle C.J."/>
            <person name="VerBerkmoes N.C."/>
            <person name="Wilkins M.J."/>
            <person name="Hettich R.L."/>
            <person name="Lipton M.S."/>
            <person name="Williams K.H."/>
            <person name="Long P.E."/>
            <person name="Banfield J.F."/>
        </authorList>
    </citation>
    <scope>NUCLEOTIDE SEQUENCE [LARGE SCALE GENOMIC DNA]</scope>
</reference>
<dbReference type="SUPFAM" id="SSF54523">
    <property type="entry name" value="Pili subunits"/>
    <property type="match status" value="1"/>
</dbReference>
<dbReference type="EMBL" id="AMFJ01000264">
    <property type="protein sequence ID" value="EKE28934.1"/>
    <property type="molecule type" value="Genomic_DNA"/>
</dbReference>
<dbReference type="InterPro" id="IPR012902">
    <property type="entry name" value="N_methyl_site"/>
</dbReference>
<evidence type="ECO:0000313" key="2">
    <source>
        <dbReference type="EMBL" id="EKE28934.1"/>
    </source>
</evidence>
<comment type="caution">
    <text evidence="2">The sequence shown here is derived from an EMBL/GenBank/DDBJ whole genome shotgun (WGS) entry which is preliminary data.</text>
</comment>
<dbReference type="Pfam" id="PF07963">
    <property type="entry name" value="N_methyl"/>
    <property type="match status" value="1"/>
</dbReference>
<keyword evidence="1" id="KW-0812">Transmembrane</keyword>
<dbReference type="AlphaFoldDB" id="K2GF49"/>
<proteinExistence type="predicted"/>
<name>K2GF49_9BACT</name>
<evidence type="ECO:0008006" key="3">
    <source>
        <dbReference type="Google" id="ProtNLM"/>
    </source>
</evidence>
<accession>K2GF49</accession>
<keyword evidence="1" id="KW-0472">Membrane</keyword>
<evidence type="ECO:0000256" key="1">
    <source>
        <dbReference type="SAM" id="Phobius"/>
    </source>
</evidence>
<gene>
    <name evidence="2" type="ORF">ACD_2C00264G0019</name>
</gene>
<feature type="transmembrane region" description="Helical" evidence="1">
    <location>
        <begin position="12"/>
        <end position="35"/>
    </location>
</feature>
<dbReference type="PROSITE" id="PS00409">
    <property type="entry name" value="PROKAR_NTER_METHYL"/>
    <property type="match status" value="1"/>
</dbReference>